<dbReference type="Pfam" id="PF13400">
    <property type="entry name" value="Tad"/>
    <property type="match status" value="1"/>
</dbReference>
<comment type="caution">
    <text evidence="3">The sequence shown here is derived from an EMBL/GenBank/DDBJ whole genome shotgun (WGS) entry which is preliminary data.</text>
</comment>
<feature type="signal peptide" evidence="1">
    <location>
        <begin position="1"/>
        <end position="35"/>
    </location>
</feature>
<keyword evidence="1" id="KW-0732">Signal</keyword>
<reference evidence="3 4" key="1">
    <citation type="submission" date="2015-01" db="EMBL/GenBank/DDBJ databases">
        <title>Ahrensia donghaiensis sp. nov., a novel dimethylsulphoniopropionate-cleavage bacterium isolated from seawater and emended descriptions of the genus Ahrensia and Ahrensia kielensis.</title>
        <authorList>
            <person name="Liu J."/>
        </authorList>
    </citation>
    <scope>NUCLEOTIDE SEQUENCE [LARGE SCALE GENOMIC DNA]</scope>
    <source>
        <strain evidence="3 4">LZD062</strain>
    </source>
</reference>
<proteinExistence type="predicted"/>
<evidence type="ECO:0000313" key="3">
    <source>
        <dbReference type="EMBL" id="KPB01877.1"/>
    </source>
</evidence>
<sequence>MKKFFAQLRRLKTSKSGSFALKTALAMPVFMSAAAGSLDFIAYNQHKSIIQNAADAGALAAVKEAALKGWSTTTADAVAKSVVISNIQRSEGDSTEYKVKTQIDEKERRVTVIVSQDYYPYFSASIFPTPQIQVDATASAAGNTSTCIIAQSEDANTALQMSGDAYVRANECAAYSNSSSLKGVSLKKDAKLESLLTCSSGGFEGNSRNYYPMPVTNCPALPDPLEERARLIDESIKGQVCDYNNKLEILSLVKFLSPGLYCGELKISKNSVITMRPGVYIFKDNNFKIEKGSTLIGENVSIVLVGDKAGLEFKNDTKISLSAPETGPLAGILIYAQPTKSIGKDKRKIKIESKDAKKLVGTVYLPEDNLTIGGDEDGDGICDTELVGGVLQGLGLLCKAAVGDHSAWTAIVADEVKITAGVRLIINSDYDSTPVPAPDGIGPNAQVRLVD</sequence>
<dbReference type="InterPro" id="IPR028087">
    <property type="entry name" value="Tad_N"/>
</dbReference>
<name>A0A0M9GN85_9HYPH</name>
<protein>
    <recommendedName>
        <fullName evidence="2">Putative Flp pilus-assembly TadG-like N-terminal domain-containing protein</fullName>
    </recommendedName>
</protein>
<dbReference type="PATRIC" id="fig|1514904.3.peg.3182"/>
<evidence type="ECO:0000259" key="2">
    <source>
        <dbReference type="Pfam" id="PF13400"/>
    </source>
</evidence>
<feature type="domain" description="Putative Flp pilus-assembly TadG-like N-terminal" evidence="2">
    <location>
        <begin position="17"/>
        <end position="62"/>
    </location>
</feature>
<dbReference type="STRING" id="1514904.SU32_05785"/>
<evidence type="ECO:0000256" key="1">
    <source>
        <dbReference type="SAM" id="SignalP"/>
    </source>
</evidence>
<dbReference type="RefSeq" id="WP_053998403.1">
    <property type="nucleotide sequence ID" value="NZ_JXMU01000007.1"/>
</dbReference>
<keyword evidence="4" id="KW-1185">Reference proteome</keyword>
<dbReference type="EMBL" id="JXMU01000007">
    <property type="protein sequence ID" value="KPB01877.1"/>
    <property type="molecule type" value="Genomic_DNA"/>
</dbReference>
<organism evidence="3 4">
    <name type="scientific">Ahrensia marina</name>
    <dbReference type="NCBI Taxonomy" id="1514904"/>
    <lineage>
        <taxon>Bacteria</taxon>
        <taxon>Pseudomonadati</taxon>
        <taxon>Pseudomonadota</taxon>
        <taxon>Alphaproteobacteria</taxon>
        <taxon>Hyphomicrobiales</taxon>
        <taxon>Ahrensiaceae</taxon>
        <taxon>Ahrensia</taxon>
    </lineage>
</organism>
<dbReference type="Proteomes" id="UP000038011">
    <property type="component" value="Unassembled WGS sequence"/>
</dbReference>
<gene>
    <name evidence="3" type="ORF">SU32_05785</name>
</gene>
<dbReference type="AlphaFoldDB" id="A0A0M9GN85"/>
<evidence type="ECO:0000313" key="4">
    <source>
        <dbReference type="Proteomes" id="UP000038011"/>
    </source>
</evidence>
<feature type="chain" id="PRO_5005836384" description="Putative Flp pilus-assembly TadG-like N-terminal domain-containing protein" evidence="1">
    <location>
        <begin position="36"/>
        <end position="451"/>
    </location>
</feature>
<accession>A0A0M9GN85</accession>
<dbReference type="OrthoDB" id="7418984at2"/>